<dbReference type="InterPro" id="IPR036420">
    <property type="entry name" value="BRCT_dom_sf"/>
</dbReference>
<feature type="domain" description="BRCT" evidence="1">
    <location>
        <begin position="19"/>
        <end position="104"/>
    </location>
</feature>
<organism evidence="2 3">
    <name type="scientific">Ureibacillus yapensis</name>
    <dbReference type="NCBI Taxonomy" id="2304605"/>
    <lineage>
        <taxon>Bacteria</taxon>
        <taxon>Bacillati</taxon>
        <taxon>Bacillota</taxon>
        <taxon>Bacilli</taxon>
        <taxon>Bacillales</taxon>
        <taxon>Caryophanaceae</taxon>
        <taxon>Ureibacillus</taxon>
    </lineage>
</organism>
<reference evidence="2 3" key="1">
    <citation type="submission" date="2018-08" db="EMBL/GenBank/DDBJ databases">
        <title>Lysinibacillus sp. YLB-03 draft genome sequence.</title>
        <authorList>
            <person name="Yu L."/>
        </authorList>
    </citation>
    <scope>NUCLEOTIDE SEQUENCE [LARGE SCALE GENOMIC DNA]</scope>
    <source>
        <strain evidence="2 3">YLB-03</strain>
    </source>
</reference>
<dbReference type="Pfam" id="PF00533">
    <property type="entry name" value="BRCT"/>
    <property type="match status" value="1"/>
</dbReference>
<dbReference type="RefSeq" id="WP_118877786.1">
    <property type="nucleotide sequence ID" value="NZ_QWEI01000017.1"/>
</dbReference>
<dbReference type="Proteomes" id="UP000265692">
    <property type="component" value="Unassembled WGS sequence"/>
</dbReference>
<sequence>MNQNKDNTEVILFSDPFQHLVHPFYNKRIVFTGALSTMTRSEATKKVRVFGGILQGAVTKETDFVILGKNHRGKSSKQLKAEQLINLGVDIQIMPEDDFLWVLSMPKNNVTSTSNESC</sequence>
<accession>A0A396S347</accession>
<evidence type="ECO:0000313" key="3">
    <source>
        <dbReference type="Proteomes" id="UP000265692"/>
    </source>
</evidence>
<name>A0A396S347_9BACL</name>
<dbReference type="PROSITE" id="PS50172">
    <property type="entry name" value="BRCT"/>
    <property type="match status" value="1"/>
</dbReference>
<dbReference type="AlphaFoldDB" id="A0A396S347"/>
<proteinExistence type="predicted"/>
<comment type="caution">
    <text evidence="2">The sequence shown here is derived from an EMBL/GenBank/DDBJ whole genome shotgun (WGS) entry which is preliminary data.</text>
</comment>
<dbReference type="InterPro" id="IPR001357">
    <property type="entry name" value="BRCT_dom"/>
</dbReference>
<protein>
    <submittedName>
        <fullName evidence="2">DNA polymerase III subunit epsilon</fullName>
    </submittedName>
</protein>
<dbReference type="EMBL" id="QWEI01000017">
    <property type="protein sequence ID" value="RHW31396.1"/>
    <property type="molecule type" value="Genomic_DNA"/>
</dbReference>
<evidence type="ECO:0000313" key="2">
    <source>
        <dbReference type="EMBL" id="RHW31396.1"/>
    </source>
</evidence>
<dbReference type="SMART" id="SM00292">
    <property type="entry name" value="BRCT"/>
    <property type="match status" value="1"/>
</dbReference>
<dbReference type="CDD" id="cd17748">
    <property type="entry name" value="BRCT_DNA_ligase_like"/>
    <property type="match status" value="1"/>
</dbReference>
<evidence type="ECO:0000259" key="1">
    <source>
        <dbReference type="PROSITE" id="PS50172"/>
    </source>
</evidence>
<dbReference type="SUPFAM" id="SSF52113">
    <property type="entry name" value="BRCT domain"/>
    <property type="match status" value="1"/>
</dbReference>
<dbReference type="OrthoDB" id="9803913at2"/>
<keyword evidence="3" id="KW-1185">Reference proteome</keyword>
<gene>
    <name evidence="2" type="ORF">D1B33_17975</name>
</gene>
<dbReference type="Gene3D" id="3.40.50.10190">
    <property type="entry name" value="BRCT domain"/>
    <property type="match status" value="1"/>
</dbReference>